<keyword evidence="1" id="KW-0812">Transmembrane</keyword>
<feature type="transmembrane region" description="Helical" evidence="1">
    <location>
        <begin position="47"/>
        <end position="64"/>
    </location>
</feature>
<feature type="transmembrane region" description="Helical" evidence="1">
    <location>
        <begin position="125"/>
        <end position="146"/>
    </location>
</feature>
<evidence type="ECO:0000313" key="2">
    <source>
        <dbReference type="EMBL" id="GAA1595430.1"/>
    </source>
</evidence>
<gene>
    <name evidence="2" type="ORF">GCM10009742_47780</name>
</gene>
<evidence type="ECO:0008006" key="4">
    <source>
        <dbReference type="Google" id="ProtNLM"/>
    </source>
</evidence>
<dbReference type="Proteomes" id="UP001500190">
    <property type="component" value="Unassembled WGS sequence"/>
</dbReference>
<feature type="transmembrane region" description="Helical" evidence="1">
    <location>
        <begin position="185"/>
        <end position="215"/>
    </location>
</feature>
<evidence type="ECO:0000256" key="1">
    <source>
        <dbReference type="SAM" id="Phobius"/>
    </source>
</evidence>
<keyword evidence="1" id="KW-1133">Transmembrane helix</keyword>
<proteinExistence type="predicted"/>
<feature type="transmembrane region" description="Helical" evidence="1">
    <location>
        <begin position="70"/>
        <end position="88"/>
    </location>
</feature>
<keyword evidence="1" id="KW-0472">Membrane</keyword>
<protein>
    <recommendedName>
        <fullName evidence="4">UDP-N-acetylmuramyl pentapeptide phosphotransferase/UDP-N-acetylglucosamine-1-phosphate transferase</fullName>
    </recommendedName>
</protein>
<reference evidence="3" key="1">
    <citation type="journal article" date="2019" name="Int. J. Syst. Evol. Microbiol.">
        <title>The Global Catalogue of Microorganisms (GCM) 10K type strain sequencing project: providing services to taxonomists for standard genome sequencing and annotation.</title>
        <authorList>
            <consortium name="The Broad Institute Genomics Platform"/>
            <consortium name="The Broad Institute Genome Sequencing Center for Infectious Disease"/>
            <person name="Wu L."/>
            <person name="Ma J."/>
        </authorList>
    </citation>
    <scope>NUCLEOTIDE SEQUENCE [LARGE SCALE GENOMIC DNA]</scope>
    <source>
        <strain evidence="3">JCM 14304</strain>
    </source>
</reference>
<name>A0ABP4Q2C4_9ACTN</name>
<organism evidence="2 3">
    <name type="scientific">Kribbella karoonensis</name>
    <dbReference type="NCBI Taxonomy" id="324851"/>
    <lineage>
        <taxon>Bacteria</taxon>
        <taxon>Bacillati</taxon>
        <taxon>Actinomycetota</taxon>
        <taxon>Actinomycetes</taxon>
        <taxon>Propionibacteriales</taxon>
        <taxon>Kribbellaceae</taxon>
        <taxon>Kribbella</taxon>
    </lineage>
</organism>
<comment type="caution">
    <text evidence="2">The sequence shown here is derived from an EMBL/GenBank/DDBJ whole genome shotgun (WGS) entry which is preliminary data.</text>
</comment>
<evidence type="ECO:0000313" key="3">
    <source>
        <dbReference type="Proteomes" id="UP001500190"/>
    </source>
</evidence>
<keyword evidence="3" id="KW-1185">Reference proteome</keyword>
<feature type="transmembrane region" description="Helical" evidence="1">
    <location>
        <begin position="158"/>
        <end position="179"/>
    </location>
</feature>
<feature type="transmembrane region" description="Helical" evidence="1">
    <location>
        <begin position="6"/>
        <end position="26"/>
    </location>
</feature>
<dbReference type="EMBL" id="BAAAND010000008">
    <property type="protein sequence ID" value="GAA1595430.1"/>
    <property type="molecule type" value="Genomic_DNA"/>
</dbReference>
<accession>A0ABP4Q2C4</accession>
<sequence>MIPELVLALVFMVAVMALIMKDAAPWRGGTRLHARRWSFLRRYDDDAKLWPSLVLGAIAVGALLEVDQLQGSAAGCGAFLGLLCGLLWRFGLDRPGGIILAGICLAGSSADIAELGETHPANRLYPYVLLGLLTACYLGGAVFGGVRNLLSARRAQAYFAIVDVVVFMVSPGGADLYSLGLWRHLSYLAVTCLTCAALGFVDVGIVVVLMAAAAAVTNFVLSNGSSLDTPLAIIAALVAAHVALYRRRSSNSGVAR</sequence>